<organism evidence="8">
    <name type="scientific">Setaria italica</name>
    <name type="common">Foxtail millet</name>
    <name type="synonym">Panicum italicum</name>
    <dbReference type="NCBI Taxonomy" id="4555"/>
    <lineage>
        <taxon>Eukaryota</taxon>
        <taxon>Viridiplantae</taxon>
        <taxon>Streptophyta</taxon>
        <taxon>Embryophyta</taxon>
        <taxon>Tracheophyta</taxon>
        <taxon>Spermatophyta</taxon>
        <taxon>Magnoliopsida</taxon>
        <taxon>Liliopsida</taxon>
        <taxon>Poales</taxon>
        <taxon>Poaceae</taxon>
        <taxon>PACMAD clade</taxon>
        <taxon>Panicoideae</taxon>
        <taxon>Panicodae</taxon>
        <taxon>Paniceae</taxon>
        <taxon>Cenchrinae</taxon>
        <taxon>Setaria</taxon>
    </lineage>
</organism>
<dbReference type="GO" id="GO:0030247">
    <property type="term" value="F:polysaccharide binding"/>
    <property type="evidence" value="ECO:0007669"/>
    <property type="project" value="InterPro"/>
</dbReference>
<evidence type="ECO:0000256" key="1">
    <source>
        <dbReference type="ARBA" id="ARBA00004167"/>
    </source>
</evidence>
<feature type="compositionally biased region" description="Low complexity" evidence="4">
    <location>
        <begin position="298"/>
        <end position="313"/>
    </location>
</feature>
<gene>
    <name evidence="8" type="ORF">SETIT_5G277700v2</name>
</gene>
<feature type="chain" id="PRO_5017025476" description="Wall-associated receptor kinase C-terminal domain-containing protein" evidence="5">
    <location>
        <begin position="37"/>
        <end position="330"/>
    </location>
</feature>
<reference evidence="8" key="1">
    <citation type="journal article" date="2012" name="Nat. Biotechnol.">
        <title>Reference genome sequence of the model plant Setaria.</title>
        <authorList>
            <person name="Bennetzen J.L."/>
            <person name="Schmutz J."/>
            <person name="Wang H."/>
            <person name="Percifield R."/>
            <person name="Hawkins J."/>
            <person name="Pontaroli A.C."/>
            <person name="Estep M."/>
            <person name="Feng L."/>
            <person name="Vaughn J.N."/>
            <person name="Grimwood J."/>
            <person name="Jenkins J."/>
            <person name="Barry K."/>
            <person name="Lindquist E."/>
            <person name="Hellsten U."/>
            <person name="Deshpande S."/>
            <person name="Wang X."/>
            <person name="Wu X."/>
            <person name="Mitros T."/>
            <person name="Triplett J."/>
            <person name="Yang X."/>
            <person name="Ye C.Y."/>
            <person name="Mauro-Herrera M."/>
            <person name="Wang L."/>
            <person name="Li P."/>
            <person name="Sharma M."/>
            <person name="Sharma R."/>
            <person name="Ronald P.C."/>
            <person name="Panaud O."/>
            <person name="Kellogg E.A."/>
            <person name="Brutnell T.P."/>
            <person name="Doust A.N."/>
            <person name="Tuskan G.A."/>
            <person name="Rokhsar D."/>
            <person name="Devos K.M."/>
        </authorList>
    </citation>
    <scope>NUCLEOTIDE SEQUENCE [LARGE SCALE GENOMIC DNA]</scope>
    <source>
        <strain evidence="8">Yugu1</strain>
    </source>
</reference>
<evidence type="ECO:0000256" key="4">
    <source>
        <dbReference type="SAM" id="MobiDB-lite"/>
    </source>
</evidence>
<evidence type="ECO:0000256" key="2">
    <source>
        <dbReference type="ARBA" id="ARBA00022729"/>
    </source>
</evidence>
<evidence type="ECO:0000256" key="3">
    <source>
        <dbReference type="ARBA" id="ARBA00023180"/>
    </source>
</evidence>
<accession>A0A368R9N8</accession>
<dbReference type="InterPro" id="IPR032872">
    <property type="entry name" value="WAK_assoc_C"/>
</dbReference>
<evidence type="ECO:0000259" key="6">
    <source>
        <dbReference type="Pfam" id="PF13947"/>
    </source>
</evidence>
<evidence type="ECO:0000256" key="5">
    <source>
        <dbReference type="SAM" id="SignalP"/>
    </source>
</evidence>
<dbReference type="EMBL" id="CM003532">
    <property type="protein sequence ID" value="RCV26843.1"/>
    <property type="molecule type" value="Genomic_DNA"/>
</dbReference>
<evidence type="ECO:0000259" key="7">
    <source>
        <dbReference type="Pfam" id="PF14380"/>
    </source>
</evidence>
<keyword evidence="2 5" id="KW-0732">Signal</keyword>
<protein>
    <recommendedName>
        <fullName evidence="9">Wall-associated receptor kinase C-terminal domain-containing protein</fullName>
    </recommendedName>
</protein>
<dbReference type="PANTHER" id="PTHR33138">
    <property type="entry name" value="OS01G0690200 PROTEIN"/>
    <property type="match status" value="1"/>
</dbReference>
<dbReference type="GO" id="GO:0016020">
    <property type="term" value="C:membrane"/>
    <property type="evidence" value="ECO:0007669"/>
    <property type="project" value="UniProtKB-SubCell"/>
</dbReference>
<dbReference type="Pfam" id="PF13947">
    <property type="entry name" value="GUB_WAK_bind"/>
    <property type="match status" value="1"/>
</dbReference>
<dbReference type="OrthoDB" id="691298at2759"/>
<dbReference type="Pfam" id="PF14380">
    <property type="entry name" value="WAK_assoc"/>
    <property type="match status" value="1"/>
</dbReference>
<reference evidence="8" key="2">
    <citation type="submission" date="2015-07" db="EMBL/GenBank/DDBJ databases">
        <authorList>
            <person name="Noorani M."/>
        </authorList>
    </citation>
    <scope>NUCLEOTIDE SEQUENCE</scope>
    <source>
        <strain evidence="8">Yugu1</strain>
    </source>
</reference>
<proteinExistence type="predicted"/>
<comment type="subcellular location">
    <subcellularLocation>
        <location evidence="1">Membrane</location>
        <topology evidence="1">Single-pass membrane protein</topology>
    </subcellularLocation>
</comment>
<dbReference type="InterPro" id="IPR025287">
    <property type="entry name" value="WAK_GUB"/>
</dbReference>
<feature type="domain" description="Wall-associated receptor kinase C-terminal" evidence="7">
    <location>
        <begin position="201"/>
        <end position="287"/>
    </location>
</feature>
<sequence length="330" mass="35535">MSMSQPRLLAAMAAHLPRLPFLLFVFLAVHVPTSHGSPLPTTYDSSMCLESFWCGSVEIRYPFYLANATKATSDYNGNYSCGYTDLEISCLGEGPSASPVIRLSGETYTVQDISYDSDNYKVTLVDRDVLVGGSCPAVRHGVTFDGMWLHNTSSNDDLTFYFGCYSGGPRMPAGLHKYQIDCNFESPVPGGGVAFVLTPDDHDKAQEHDLAADCHKVVSVLVKNEVLEVARTWTNFTSGAYGYVLKQGFELGWSPIETGPCPQCEESGGKCAYRQNKTFLGCLCSDGKVGYPDGTDCSGASTAPAPAHASSKSLRPDPSIAHSAVSCDPR</sequence>
<evidence type="ECO:0008006" key="9">
    <source>
        <dbReference type="Google" id="ProtNLM"/>
    </source>
</evidence>
<feature type="region of interest" description="Disordered" evidence="4">
    <location>
        <begin position="295"/>
        <end position="330"/>
    </location>
</feature>
<dbReference type="STRING" id="4555.A0A368R9N8"/>
<name>A0A368R9N8_SETIT</name>
<keyword evidence="3" id="KW-0325">Glycoprotein</keyword>
<dbReference type="PANTHER" id="PTHR33138:SF54">
    <property type="entry name" value="OS01G0690900 PROTEIN"/>
    <property type="match status" value="1"/>
</dbReference>
<feature type="signal peptide" evidence="5">
    <location>
        <begin position="1"/>
        <end position="36"/>
    </location>
</feature>
<dbReference type="AlphaFoldDB" id="A0A368R9N8"/>
<evidence type="ECO:0000313" key="8">
    <source>
        <dbReference type="EMBL" id="RCV26843.1"/>
    </source>
</evidence>
<feature type="domain" description="Wall-associated receptor kinase galacturonan-binding" evidence="6">
    <location>
        <begin position="48"/>
        <end position="122"/>
    </location>
</feature>